<dbReference type="AlphaFoldDB" id="A0A9D4FXU3"/>
<reference evidence="1" key="1">
    <citation type="journal article" date="2019" name="bioRxiv">
        <title>The Genome of the Zebra Mussel, Dreissena polymorpha: A Resource for Invasive Species Research.</title>
        <authorList>
            <person name="McCartney M.A."/>
            <person name="Auch B."/>
            <person name="Kono T."/>
            <person name="Mallez S."/>
            <person name="Zhang Y."/>
            <person name="Obille A."/>
            <person name="Becker A."/>
            <person name="Abrahante J.E."/>
            <person name="Garbe J."/>
            <person name="Badalamenti J.P."/>
            <person name="Herman A."/>
            <person name="Mangelson H."/>
            <person name="Liachko I."/>
            <person name="Sullivan S."/>
            <person name="Sone E.D."/>
            <person name="Koren S."/>
            <person name="Silverstein K.A.T."/>
            <person name="Beckman K.B."/>
            <person name="Gohl D.M."/>
        </authorList>
    </citation>
    <scope>NUCLEOTIDE SEQUENCE</scope>
    <source>
        <strain evidence="1">Duluth1</strain>
        <tissue evidence="1">Whole animal</tissue>
    </source>
</reference>
<evidence type="ECO:0000313" key="2">
    <source>
        <dbReference type="Proteomes" id="UP000828390"/>
    </source>
</evidence>
<proteinExistence type="predicted"/>
<gene>
    <name evidence="1" type="ORF">DPMN_134792</name>
</gene>
<reference evidence="1" key="2">
    <citation type="submission" date="2020-11" db="EMBL/GenBank/DDBJ databases">
        <authorList>
            <person name="McCartney M.A."/>
            <person name="Auch B."/>
            <person name="Kono T."/>
            <person name="Mallez S."/>
            <person name="Becker A."/>
            <person name="Gohl D.M."/>
            <person name="Silverstein K.A.T."/>
            <person name="Koren S."/>
            <person name="Bechman K.B."/>
            <person name="Herman A."/>
            <person name="Abrahante J.E."/>
            <person name="Garbe J."/>
        </authorList>
    </citation>
    <scope>NUCLEOTIDE SEQUENCE</scope>
    <source>
        <strain evidence="1">Duluth1</strain>
        <tissue evidence="1">Whole animal</tissue>
    </source>
</reference>
<name>A0A9D4FXU3_DREPO</name>
<sequence>MHKVPKPRSSMVSLVSYTTVLGCRSILQQTLDKIKIYALRPGMRLTDYDIYMK</sequence>
<dbReference type="Proteomes" id="UP000828390">
    <property type="component" value="Unassembled WGS sequence"/>
</dbReference>
<dbReference type="EMBL" id="JAIWYP010000006">
    <property type="protein sequence ID" value="KAH3806472.1"/>
    <property type="molecule type" value="Genomic_DNA"/>
</dbReference>
<evidence type="ECO:0000313" key="1">
    <source>
        <dbReference type="EMBL" id="KAH3806472.1"/>
    </source>
</evidence>
<protein>
    <submittedName>
        <fullName evidence="1">Uncharacterized protein</fullName>
    </submittedName>
</protein>
<organism evidence="1 2">
    <name type="scientific">Dreissena polymorpha</name>
    <name type="common">Zebra mussel</name>
    <name type="synonym">Mytilus polymorpha</name>
    <dbReference type="NCBI Taxonomy" id="45954"/>
    <lineage>
        <taxon>Eukaryota</taxon>
        <taxon>Metazoa</taxon>
        <taxon>Spiralia</taxon>
        <taxon>Lophotrochozoa</taxon>
        <taxon>Mollusca</taxon>
        <taxon>Bivalvia</taxon>
        <taxon>Autobranchia</taxon>
        <taxon>Heteroconchia</taxon>
        <taxon>Euheterodonta</taxon>
        <taxon>Imparidentia</taxon>
        <taxon>Neoheterodontei</taxon>
        <taxon>Myida</taxon>
        <taxon>Dreissenoidea</taxon>
        <taxon>Dreissenidae</taxon>
        <taxon>Dreissena</taxon>
    </lineage>
</organism>
<comment type="caution">
    <text evidence="1">The sequence shown here is derived from an EMBL/GenBank/DDBJ whole genome shotgun (WGS) entry which is preliminary data.</text>
</comment>
<keyword evidence="2" id="KW-1185">Reference proteome</keyword>
<accession>A0A9D4FXU3</accession>
<dbReference type="PROSITE" id="PS51257">
    <property type="entry name" value="PROKAR_LIPOPROTEIN"/>
    <property type="match status" value="1"/>
</dbReference>